<evidence type="ECO:0000313" key="9">
    <source>
        <dbReference type="Proteomes" id="UP000606003"/>
    </source>
</evidence>
<evidence type="ECO:0000256" key="5">
    <source>
        <dbReference type="ARBA" id="ARBA00023136"/>
    </source>
</evidence>
<evidence type="ECO:0000256" key="3">
    <source>
        <dbReference type="ARBA" id="ARBA00022692"/>
    </source>
</evidence>
<proteinExistence type="inferred from homology"/>
<keyword evidence="3 6" id="KW-0812">Transmembrane</keyword>
<evidence type="ECO:0000313" key="8">
    <source>
        <dbReference type="EMBL" id="MBD2723010.1"/>
    </source>
</evidence>
<dbReference type="EMBL" id="JACXAC010000004">
    <property type="protein sequence ID" value="MBD2723010.1"/>
    <property type="molecule type" value="Genomic_DNA"/>
</dbReference>
<feature type="transmembrane region" description="Helical" evidence="7">
    <location>
        <begin position="146"/>
        <end position="170"/>
    </location>
</feature>
<dbReference type="PRINTS" id="PR00783">
    <property type="entry name" value="MINTRINSICP"/>
</dbReference>
<feature type="transmembrane region" description="Helical" evidence="7">
    <location>
        <begin position="18"/>
        <end position="39"/>
    </location>
</feature>
<feature type="transmembrane region" description="Helical" evidence="7">
    <location>
        <begin position="104"/>
        <end position="126"/>
    </location>
</feature>
<comment type="similarity">
    <text evidence="6">Belongs to the MIP/aquaporin (TC 1.A.8) family.</text>
</comment>
<evidence type="ECO:0000256" key="7">
    <source>
        <dbReference type="SAM" id="Phobius"/>
    </source>
</evidence>
<keyword evidence="9" id="KW-1185">Reference proteome</keyword>
<reference evidence="8 9" key="1">
    <citation type="submission" date="2020-09" db="EMBL/GenBank/DDBJ databases">
        <authorList>
            <person name="Kim M.K."/>
        </authorList>
    </citation>
    <scope>NUCLEOTIDE SEQUENCE [LARGE SCALE GENOMIC DNA]</scope>
    <source>
        <strain evidence="8 9">BT189</strain>
    </source>
</reference>
<dbReference type="RefSeq" id="WP_190925204.1">
    <property type="nucleotide sequence ID" value="NZ_JACXAC010000004.1"/>
</dbReference>
<dbReference type="PANTHER" id="PTHR45724">
    <property type="entry name" value="AQUAPORIN NIP2-1"/>
    <property type="match status" value="1"/>
</dbReference>
<feature type="transmembrane region" description="Helical" evidence="7">
    <location>
        <begin position="182"/>
        <end position="201"/>
    </location>
</feature>
<evidence type="ECO:0000256" key="1">
    <source>
        <dbReference type="ARBA" id="ARBA00004141"/>
    </source>
</evidence>
<organism evidence="8 9">
    <name type="scientific">Hymenobacter armeniacus</name>
    <dbReference type="NCBI Taxonomy" id="2771358"/>
    <lineage>
        <taxon>Bacteria</taxon>
        <taxon>Pseudomonadati</taxon>
        <taxon>Bacteroidota</taxon>
        <taxon>Cytophagia</taxon>
        <taxon>Cytophagales</taxon>
        <taxon>Hymenobacteraceae</taxon>
        <taxon>Hymenobacter</taxon>
    </lineage>
</organism>
<sequence>MAFATRLLQALRHHWRHYLTEAGGLMAFLTVSSTAAVLFHHPDSAVARALGPHEWMQRVGVGLVVGGLIAALAYSPWGKRSGAHFNPAVTLGFWQLGHIRTADALWYGLAQVAGALAAGFGMRWLLAPWLGHHLIHYNTTEPLDAPHGWALALGAEMLISAVLMLGLLWALHSPTRKKWAGALAGGLLAVFIVVESPLSGMSLNPARTVGAAAAAGRGPGLWLYVVGPLLAMWATAEAFRRWRAGRPVGERPPVYPDPTA</sequence>
<keyword evidence="4 7" id="KW-1133">Transmembrane helix</keyword>
<dbReference type="PROSITE" id="PS00221">
    <property type="entry name" value="MIP"/>
    <property type="match status" value="1"/>
</dbReference>
<keyword evidence="2 6" id="KW-0813">Transport</keyword>
<dbReference type="Gene3D" id="1.20.1080.10">
    <property type="entry name" value="Glycerol uptake facilitator protein"/>
    <property type="match status" value="1"/>
</dbReference>
<evidence type="ECO:0000256" key="2">
    <source>
        <dbReference type="ARBA" id="ARBA00022448"/>
    </source>
</evidence>
<dbReference type="Pfam" id="PF00230">
    <property type="entry name" value="MIP"/>
    <property type="match status" value="1"/>
</dbReference>
<dbReference type="InterPro" id="IPR022357">
    <property type="entry name" value="MIP_CS"/>
</dbReference>
<comment type="subcellular location">
    <subcellularLocation>
        <location evidence="1">Membrane</location>
        <topology evidence="1">Multi-pass membrane protein</topology>
    </subcellularLocation>
</comment>
<accession>A0ABR8JWQ0</accession>
<name>A0ABR8JWQ0_9BACT</name>
<evidence type="ECO:0000256" key="4">
    <source>
        <dbReference type="ARBA" id="ARBA00022989"/>
    </source>
</evidence>
<dbReference type="InterPro" id="IPR000425">
    <property type="entry name" value="MIP"/>
</dbReference>
<dbReference type="Proteomes" id="UP000606003">
    <property type="component" value="Unassembled WGS sequence"/>
</dbReference>
<keyword evidence="5 7" id="KW-0472">Membrane</keyword>
<feature type="transmembrane region" description="Helical" evidence="7">
    <location>
        <begin position="59"/>
        <end position="77"/>
    </location>
</feature>
<comment type="caution">
    <text evidence="8">The sequence shown here is derived from an EMBL/GenBank/DDBJ whole genome shotgun (WGS) entry which is preliminary data.</text>
</comment>
<feature type="transmembrane region" description="Helical" evidence="7">
    <location>
        <begin position="221"/>
        <end position="239"/>
    </location>
</feature>
<gene>
    <name evidence="8" type="ORF">IC234_12820</name>
</gene>
<evidence type="ECO:0000256" key="6">
    <source>
        <dbReference type="RuleBase" id="RU000477"/>
    </source>
</evidence>
<dbReference type="SUPFAM" id="SSF81338">
    <property type="entry name" value="Aquaporin-like"/>
    <property type="match status" value="1"/>
</dbReference>
<dbReference type="PANTHER" id="PTHR45724:SF13">
    <property type="entry name" value="AQUAPORIN NIP1-1-RELATED"/>
    <property type="match status" value="1"/>
</dbReference>
<dbReference type="InterPro" id="IPR023271">
    <property type="entry name" value="Aquaporin-like"/>
</dbReference>
<protein>
    <submittedName>
        <fullName evidence="8">Aquaporin</fullName>
    </submittedName>
</protein>
<dbReference type="InterPro" id="IPR034294">
    <property type="entry name" value="Aquaporin_transptr"/>
</dbReference>